<sequence length="253" mass="28977">MSNEDPFFMVKEEVLNALNKSRSLYQCWKEQKNDPTNCSKEDPNWVLTELKNKLRSIDWDLEDLEEALGIVENNLKKFKLDAKEIASRRAFIEETREEVKAMKDDINENKNGSKDAVKAMAALLNPNLNLSNTAPGDGGTRYTRLQNEIESPTRKVYNQTEIPIEESQPLSHQLQQEHGNMVINELASNRIENANEQAVMLDEFGQDVDLRGPRFDTAFKKVAKVFHFTEGKKRVTFATAVVAFIVLVVFLWL</sequence>
<dbReference type="SUPFAM" id="SSF47661">
    <property type="entry name" value="t-snare proteins"/>
    <property type="match status" value="1"/>
</dbReference>
<feature type="coiled-coil region" evidence="9">
    <location>
        <begin position="47"/>
        <end position="112"/>
    </location>
</feature>
<comment type="similarity">
    <text evidence="1">Belongs to the syntaxin family.</text>
</comment>
<dbReference type="OMA" id="ERASDCC"/>
<dbReference type="EnsemblMetazoa" id="tetur29g00880.1">
    <property type="protein sequence ID" value="tetur29g00880.1"/>
    <property type="gene ID" value="tetur29g00880"/>
</dbReference>
<evidence type="ECO:0000256" key="6">
    <source>
        <dbReference type="ARBA" id="ARBA00023034"/>
    </source>
</evidence>
<accession>T1L019</accession>
<dbReference type="KEGG" id="tut:107368930"/>
<keyword evidence="9" id="KW-0175">Coiled coil</keyword>
<keyword evidence="6" id="KW-0333">Golgi apparatus</keyword>
<keyword evidence="2" id="KW-0813">Transport</keyword>
<dbReference type="GO" id="GO:0015031">
    <property type="term" value="P:protein transport"/>
    <property type="evidence" value="ECO:0007669"/>
    <property type="project" value="UniProtKB-KW"/>
</dbReference>
<dbReference type="AlphaFoldDB" id="T1L019"/>
<evidence type="ECO:0000256" key="2">
    <source>
        <dbReference type="ARBA" id="ARBA00022448"/>
    </source>
</evidence>
<proteinExistence type="inferred from homology"/>
<keyword evidence="7 10" id="KW-0472">Membrane</keyword>
<reference evidence="13" key="1">
    <citation type="submission" date="2011-08" db="EMBL/GenBank/DDBJ databases">
        <authorList>
            <person name="Rombauts S."/>
        </authorList>
    </citation>
    <scope>NUCLEOTIDE SEQUENCE</scope>
    <source>
        <strain evidence="13">London</strain>
    </source>
</reference>
<evidence type="ECO:0000313" key="13">
    <source>
        <dbReference type="Proteomes" id="UP000015104"/>
    </source>
</evidence>
<dbReference type="Gene3D" id="1.20.58.90">
    <property type="match status" value="1"/>
</dbReference>
<reference evidence="12" key="2">
    <citation type="submission" date="2015-06" db="UniProtKB">
        <authorList>
            <consortium name="EnsemblMetazoa"/>
        </authorList>
    </citation>
    <scope>IDENTIFICATION</scope>
</reference>
<protein>
    <recommendedName>
        <fullName evidence="11">Syntaxin 6/10/61 N-terminal domain-containing protein</fullName>
    </recommendedName>
</protein>
<keyword evidence="4" id="KW-0653">Protein transport</keyword>
<gene>
    <name evidence="12" type="primary">107368930</name>
</gene>
<evidence type="ECO:0000256" key="7">
    <source>
        <dbReference type="ARBA" id="ARBA00023136"/>
    </source>
</evidence>
<dbReference type="InterPro" id="IPR015260">
    <property type="entry name" value="Syntaxin-6/10/61_N"/>
</dbReference>
<dbReference type="GO" id="GO:0005794">
    <property type="term" value="C:Golgi apparatus"/>
    <property type="evidence" value="ECO:0007669"/>
    <property type="project" value="UniProtKB-SubCell"/>
</dbReference>
<dbReference type="Proteomes" id="UP000015104">
    <property type="component" value="Unassembled WGS sequence"/>
</dbReference>
<evidence type="ECO:0000313" key="12">
    <source>
        <dbReference type="EnsemblMetazoa" id="tetur29g00880.1"/>
    </source>
</evidence>
<keyword evidence="3 10" id="KW-0812">Transmembrane</keyword>
<evidence type="ECO:0000256" key="10">
    <source>
        <dbReference type="SAM" id="Phobius"/>
    </source>
</evidence>
<dbReference type="STRING" id="32264.T1L019"/>
<evidence type="ECO:0000256" key="5">
    <source>
        <dbReference type="ARBA" id="ARBA00022989"/>
    </source>
</evidence>
<evidence type="ECO:0000256" key="4">
    <source>
        <dbReference type="ARBA" id="ARBA00022927"/>
    </source>
</evidence>
<evidence type="ECO:0000259" key="11">
    <source>
        <dbReference type="Pfam" id="PF09177"/>
    </source>
</evidence>
<comment type="subcellular location">
    <subcellularLocation>
        <location evidence="8">Golgi apparatus</location>
        <location evidence="8">trans-Golgi network membrane</location>
        <topology evidence="8">Single-pass type IV membrane protein</topology>
    </subcellularLocation>
</comment>
<dbReference type="InterPro" id="IPR010989">
    <property type="entry name" value="SNARE"/>
</dbReference>
<feature type="transmembrane region" description="Helical" evidence="10">
    <location>
        <begin position="235"/>
        <end position="252"/>
    </location>
</feature>
<evidence type="ECO:0000256" key="9">
    <source>
        <dbReference type="SAM" id="Coils"/>
    </source>
</evidence>
<dbReference type="CDD" id="cd21443">
    <property type="entry name" value="SNARE_NTD_STX6_STX10"/>
    <property type="match status" value="1"/>
</dbReference>
<dbReference type="EMBL" id="CAEY01000761">
    <property type="status" value="NOT_ANNOTATED_CDS"/>
    <property type="molecule type" value="Genomic_DNA"/>
</dbReference>
<evidence type="ECO:0000256" key="3">
    <source>
        <dbReference type="ARBA" id="ARBA00022692"/>
    </source>
</evidence>
<evidence type="ECO:0000256" key="8">
    <source>
        <dbReference type="ARBA" id="ARBA00037801"/>
    </source>
</evidence>
<dbReference type="FunFam" id="1.20.58.90:FF:000004">
    <property type="entry name" value="Syntaxin 10"/>
    <property type="match status" value="1"/>
</dbReference>
<dbReference type="HOGENOM" id="CLU_061883_1_0_1"/>
<name>T1L019_TETUR</name>
<keyword evidence="13" id="KW-1185">Reference proteome</keyword>
<dbReference type="GO" id="GO:0048193">
    <property type="term" value="P:Golgi vesicle transport"/>
    <property type="evidence" value="ECO:0007669"/>
    <property type="project" value="InterPro"/>
</dbReference>
<dbReference type="Pfam" id="PF09177">
    <property type="entry name" value="STX6_10_61_N"/>
    <property type="match status" value="1"/>
</dbReference>
<keyword evidence="5 10" id="KW-1133">Transmembrane helix</keyword>
<dbReference type="OrthoDB" id="546861at2759"/>
<evidence type="ECO:0000256" key="1">
    <source>
        <dbReference type="ARBA" id="ARBA00009063"/>
    </source>
</evidence>
<feature type="domain" description="Syntaxin 6/10/61 N-terminal" evidence="11">
    <location>
        <begin position="5"/>
        <end position="103"/>
    </location>
</feature>
<organism evidence="12 13">
    <name type="scientific">Tetranychus urticae</name>
    <name type="common">Two-spotted spider mite</name>
    <dbReference type="NCBI Taxonomy" id="32264"/>
    <lineage>
        <taxon>Eukaryota</taxon>
        <taxon>Metazoa</taxon>
        <taxon>Ecdysozoa</taxon>
        <taxon>Arthropoda</taxon>
        <taxon>Chelicerata</taxon>
        <taxon>Arachnida</taxon>
        <taxon>Acari</taxon>
        <taxon>Acariformes</taxon>
        <taxon>Trombidiformes</taxon>
        <taxon>Prostigmata</taxon>
        <taxon>Eleutherengona</taxon>
        <taxon>Raphignathae</taxon>
        <taxon>Tetranychoidea</taxon>
        <taxon>Tetranychidae</taxon>
        <taxon>Tetranychus</taxon>
    </lineage>
</organism>
<dbReference type="eggNOG" id="KOG3202">
    <property type="taxonomic scope" value="Eukaryota"/>
</dbReference>
<dbReference type="GO" id="GO:0016020">
    <property type="term" value="C:membrane"/>
    <property type="evidence" value="ECO:0007669"/>
    <property type="project" value="InterPro"/>
</dbReference>
<dbReference type="Gene3D" id="1.20.5.110">
    <property type="match status" value="1"/>
</dbReference>